<evidence type="ECO:0008006" key="2">
    <source>
        <dbReference type="Google" id="ProtNLM"/>
    </source>
</evidence>
<reference evidence="1" key="1">
    <citation type="submission" date="2020-02" db="EMBL/GenBank/DDBJ databases">
        <authorList>
            <person name="Meier V. D."/>
        </authorList>
    </citation>
    <scope>NUCLEOTIDE SEQUENCE</scope>
    <source>
        <strain evidence="1">AVDCRST_MAG93</strain>
    </source>
</reference>
<proteinExistence type="predicted"/>
<accession>A0A6J4N858</accession>
<feature type="non-terminal residue" evidence="1">
    <location>
        <position position="1"/>
    </location>
</feature>
<sequence length="96" mass="10709">HAGHLVTEFEAGALEGRRHRSLLIDTVDRDAASYALTAAGFTPGYREDGLMELRDERAIAHPDEVARTLVRADVPPTHLSVHQEDLETYFLRLVTT</sequence>
<dbReference type="AlphaFoldDB" id="A0A6J4N858"/>
<gene>
    <name evidence="1" type="ORF">AVDCRST_MAG93-9147</name>
</gene>
<name>A0A6J4N858_9CHLR</name>
<evidence type="ECO:0000313" key="1">
    <source>
        <dbReference type="EMBL" id="CAA9380609.1"/>
    </source>
</evidence>
<protein>
    <recommendedName>
        <fullName evidence="2">Efflux ABC transporter, ATP-binding protein</fullName>
    </recommendedName>
</protein>
<organism evidence="1">
    <name type="scientific">uncultured Chloroflexia bacterium</name>
    <dbReference type="NCBI Taxonomy" id="1672391"/>
    <lineage>
        <taxon>Bacteria</taxon>
        <taxon>Bacillati</taxon>
        <taxon>Chloroflexota</taxon>
        <taxon>Chloroflexia</taxon>
        <taxon>environmental samples</taxon>
    </lineage>
</organism>
<dbReference type="EMBL" id="CADCTR010003067">
    <property type="protein sequence ID" value="CAA9380609.1"/>
    <property type="molecule type" value="Genomic_DNA"/>
</dbReference>